<evidence type="ECO:0000313" key="1">
    <source>
        <dbReference type="EMBL" id="MDQ0578453.1"/>
    </source>
</evidence>
<organism evidence="1 2">
    <name type="scientific">Streptomyces rishiriensis</name>
    <dbReference type="NCBI Taxonomy" id="68264"/>
    <lineage>
        <taxon>Bacteria</taxon>
        <taxon>Bacillati</taxon>
        <taxon>Actinomycetota</taxon>
        <taxon>Actinomycetes</taxon>
        <taxon>Kitasatosporales</taxon>
        <taxon>Streptomycetaceae</taxon>
        <taxon>Streptomyces</taxon>
    </lineage>
</organism>
<accession>A0ABU0NI96</accession>
<comment type="caution">
    <text evidence="1">The sequence shown here is derived from an EMBL/GenBank/DDBJ whole genome shotgun (WGS) entry which is preliminary data.</text>
</comment>
<dbReference type="EMBL" id="JAUSWV010000002">
    <property type="protein sequence ID" value="MDQ0578453.1"/>
    <property type="molecule type" value="Genomic_DNA"/>
</dbReference>
<gene>
    <name evidence="1" type="ORF">QF030_000631</name>
</gene>
<dbReference type="RefSeq" id="WP_307161076.1">
    <property type="nucleotide sequence ID" value="NZ_JAUSWV010000002.1"/>
</dbReference>
<evidence type="ECO:0000313" key="2">
    <source>
        <dbReference type="Proteomes" id="UP001230654"/>
    </source>
</evidence>
<name>A0ABU0NI96_STRRH</name>
<reference evidence="1 2" key="1">
    <citation type="submission" date="2023-07" db="EMBL/GenBank/DDBJ databases">
        <title>Comparative genomics of wheat-associated soil bacteria to identify genetic determinants of phenazine resistance.</title>
        <authorList>
            <person name="Mouncey N."/>
        </authorList>
    </citation>
    <scope>NUCLEOTIDE SEQUENCE [LARGE SCALE GENOMIC DNA]</scope>
    <source>
        <strain evidence="1 2">B2I6</strain>
    </source>
</reference>
<sequence>MGQKVAELEGAYTAVEEEDKKGSRPKTGLLVASMGSFERAWKTAVDKLKAREEAEHLVAVAGLGLSQQETVDAARELSQADLPMVGDLITAEGFDATGAVDGKGAINGLVRVALSNNDQLTAISTYSAATASMAFLRRPLWWKPPTRRSSS</sequence>
<proteinExistence type="predicted"/>
<protein>
    <submittedName>
        <fullName evidence="1">Uncharacterized protein</fullName>
    </submittedName>
</protein>
<keyword evidence="2" id="KW-1185">Reference proteome</keyword>
<dbReference type="Proteomes" id="UP001230654">
    <property type="component" value="Unassembled WGS sequence"/>
</dbReference>